<dbReference type="EMBL" id="CP071709">
    <property type="protein sequence ID" value="QVY63567.1"/>
    <property type="molecule type" value="Genomic_DNA"/>
</dbReference>
<accession>A0ABX8FHR1</accession>
<dbReference type="InterPro" id="IPR029044">
    <property type="entry name" value="Nucleotide-diphossugar_trans"/>
</dbReference>
<dbReference type="PANTHER" id="PTHR43861">
    <property type="entry name" value="TRANS-ACONITATE 2-METHYLTRANSFERASE-RELATED"/>
    <property type="match status" value="1"/>
</dbReference>
<dbReference type="Pfam" id="PF13489">
    <property type="entry name" value="Methyltransf_23"/>
    <property type="match status" value="1"/>
</dbReference>
<dbReference type="Gene3D" id="3.40.50.150">
    <property type="entry name" value="Vaccinia Virus protein VP39"/>
    <property type="match status" value="2"/>
</dbReference>
<dbReference type="CDD" id="cd02440">
    <property type="entry name" value="AdoMet_MTases"/>
    <property type="match status" value="1"/>
</dbReference>
<dbReference type="SUPFAM" id="SSF53448">
    <property type="entry name" value="Nucleotide-diphospho-sugar transferases"/>
    <property type="match status" value="1"/>
</dbReference>
<protein>
    <submittedName>
        <fullName evidence="2">Methyltransferase domain-containing protein</fullName>
    </submittedName>
</protein>
<feature type="domain" description="Methyltransferase type 11" evidence="1">
    <location>
        <begin position="322"/>
        <end position="433"/>
    </location>
</feature>
<dbReference type="GO" id="GO:0032259">
    <property type="term" value="P:methylation"/>
    <property type="evidence" value="ECO:0007669"/>
    <property type="project" value="UniProtKB-KW"/>
</dbReference>
<gene>
    <name evidence="2" type="ORF">J1899_11185</name>
</gene>
<sequence length="689" mass="80103">MKKVLLASPVCQKPQILNEFLQSLIELNMVDIQPFFLFVDDNHNIQSSQILHDFTAENKHSMIYRSNSASEAFICDEITHYWQDHHIWKVAGFKNMMIKSALENDFDYLFLIDSDLVLHPQTLQQLLSANKDIISEVFWTKWKPHLPEMPQVWLRDEYELTKIQAKFLTENEKKIQEHRFISELHLPGVYEVGGLGACTLISRDALLKGASFAEISNLSYWGEDRHFCIRAAALGIPLFVDTHFPAYHIYREEDLQGVASFKKAEMKLINEKNEDTIFTSRFFKENDNSSENFVFKLPDDWWSRYYEYEWASQFIKETDVCLDAACGIEHPLKFYLSEYCKETHACDMDERVLNHDLMKQEIQTVYGGDPQLEDILFEKINFQHANLIHLPYEQRKFDKIFCISVLEHLPKGDIARALKEFNTTLKDDGLIILTFDFPTIELDYLMTCIEEAGLAFAGEVDTNLYDDSLHTATWGGLCCFRAVLRKEKSIARFQYKDWWEANYAEGGTSGLGSYGELAEFKADVVNTFIEEHKIQSVIEFGCGDGNQLQYMNYPVYQGFDISESAVNMCKDKFKDDETKSFIHYNPEFFDAKSVSADLVVCLDVLYHIIDEEDFQRTLTHIFNCSNSYVILYTRITNEIEEEIAPTIKDRDILKRLEAFEEFTVIGVIKQKYPSLSSADFILLEKKCME</sequence>
<evidence type="ECO:0000313" key="2">
    <source>
        <dbReference type="EMBL" id="QVY63567.1"/>
    </source>
</evidence>
<dbReference type="InterPro" id="IPR013216">
    <property type="entry name" value="Methyltransf_11"/>
</dbReference>
<dbReference type="GO" id="GO:0008168">
    <property type="term" value="F:methyltransferase activity"/>
    <property type="evidence" value="ECO:0007669"/>
    <property type="project" value="UniProtKB-KW"/>
</dbReference>
<keyword evidence="2" id="KW-0808">Transferase</keyword>
<name>A0ABX8FHR1_9BACI</name>
<keyword evidence="3" id="KW-1185">Reference proteome</keyword>
<dbReference type="InterPro" id="IPR029063">
    <property type="entry name" value="SAM-dependent_MTases_sf"/>
</dbReference>
<dbReference type="Proteomes" id="UP000679247">
    <property type="component" value="Chromosome"/>
</dbReference>
<proteinExistence type="predicted"/>
<keyword evidence="2" id="KW-0489">Methyltransferase</keyword>
<dbReference type="PANTHER" id="PTHR43861:SF6">
    <property type="entry name" value="METHYLTRANSFERASE TYPE 11"/>
    <property type="match status" value="1"/>
</dbReference>
<dbReference type="Pfam" id="PF08241">
    <property type="entry name" value="Methyltransf_11"/>
    <property type="match status" value="1"/>
</dbReference>
<evidence type="ECO:0000259" key="1">
    <source>
        <dbReference type="Pfam" id="PF08241"/>
    </source>
</evidence>
<dbReference type="SUPFAM" id="SSF53335">
    <property type="entry name" value="S-adenosyl-L-methionine-dependent methyltransferases"/>
    <property type="match status" value="2"/>
</dbReference>
<dbReference type="Gene3D" id="3.90.550.10">
    <property type="entry name" value="Spore Coat Polysaccharide Biosynthesis Protein SpsA, Chain A"/>
    <property type="match status" value="1"/>
</dbReference>
<reference evidence="2 3" key="1">
    <citation type="submission" date="2021-03" db="EMBL/GenBank/DDBJ databases">
        <title>The first data on the complete genome of the tetrodotoxin-producing bacterium.</title>
        <authorList>
            <person name="Melnikova D.I."/>
            <person name="Nijland R."/>
            <person name="Magarlamov T.Y."/>
        </authorList>
    </citation>
    <scope>NUCLEOTIDE SEQUENCE [LARGE SCALE GENOMIC DNA]</scope>
    <source>
        <strain evidence="2 3">1839</strain>
    </source>
</reference>
<organism evidence="2 3">
    <name type="scientific">Cytobacillus gottheilii</name>
    <dbReference type="NCBI Taxonomy" id="859144"/>
    <lineage>
        <taxon>Bacteria</taxon>
        <taxon>Bacillati</taxon>
        <taxon>Bacillota</taxon>
        <taxon>Bacilli</taxon>
        <taxon>Bacillales</taxon>
        <taxon>Bacillaceae</taxon>
        <taxon>Cytobacillus</taxon>
    </lineage>
</organism>
<evidence type="ECO:0000313" key="3">
    <source>
        <dbReference type="Proteomes" id="UP000679247"/>
    </source>
</evidence>
<dbReference type="RefSeq" id="WP_214478699.1">
    <property type="nucleotide sequence ID" value="NZ_CP071709.1"/>
</dbReference>